<evidence type="ECO:0000256" key="5">
    <source>
        <dbReference type="ARBA" id="ARBA00022741"/>
    </source>
</evidence>
<evidence type="ECO:0000256" key="7">
    <source>
        <dbReference type="ARBA" id="ARBA00022833"/>
    </source>
</evidence>
<dbReference type="PROSITE" id="PS50936">
    <property type="entry name" value="ENGC_GTPASE"/>
    <property type="match status" value="1"/>
</dbReference>
<evidence type="ECO:0000259" key="11">
    <source>
        <dbReference type="PROSITE" id="PS50936"/>
    </source>
</evidence>
<dbReference type="PANTHER" id="PTHR32120">
    <property type="entry name" value="SMALL RIBOSOMAL SUBUNIT BIOGENESIS GTPASE RSGA"/>
    <property type="match status" value="1"/>
</dbReference>
<dbReference type="GO" id="GO:0005525">
    <property type="term" value="F:GTP binding"/>
    <property type="evidence" value="ECO:0007669"/>
    <property type="project" value="UniProtKB-UniRule"/>
</dbReference>
<dbReference type="HAMAP" id="MF_01820">
    <property type="entry name" value="GTPase_RsgA"/>
    <property type="match status" value="1"/>
</dbReference>
<dbReference type="SUPFAM" id="SSF50249">
    <property type="entry name" value="Nucleic acid-binding proteins"/>
    <property type="match status" value="1"/>
</dbReference>
<dbReference type="CDD" id="cd01854">
    <property type="entry name" value="YjeQ_EngC"/>
    <property type="match status" value="1"/>
</dbReference>
<dbReference type="GO" id="GO:0019843">
    <property type="term" value="F:rRNA binding"/>
    <property type="evidence" value="ECO:0007669"/>
    <property type="project" value="UniProtKB-KW"/>
</dbReference>
<dbReference type="NCBIfam" id="TIGR00157">
    <property type="entry name" value="ribosome small subunit-dependent GTPase A"/>
    <property type="match status" value="1"/>
</dbReference>
<dbReference type="GO" id="GO:0003924">
    <property type="term" value="F:GTPase activity"/>
    <property type="evidence" value="ECO:0007669"/>
    <property type="project" value="UniProtKB-UniRule"/>
</dbReference>
<feature type="binding site" evidence="10">
    <location>
        <position position="261"/>
    </location>
    <ligand>
        <name>Zn(2+)</name>
        <dbReference type="ChEBI" id="CHEBI:29105"/>
    </ligand>
</feature>
<evidence type="ECO:0000259" key="12">
    <source>
        <dbReference type="PROSITE" id="PS51721"/>
    </source>
</evidence>
<dbReference type="PANTHER" id="PTHR32120:SF11">
    <property type="entry name" value="SMALL RIBOSOMAL SUBUNIT BIOGENESIS GTPASE RSGA 1, MITOCHONDRIAL-RELATED"/>
    <property type="match status" value="1"/>
</dbReference>
<comment type="subunit">
    <text evidence="10">Monomer. Associates with 30S ribosomal subunit, binds 16S rRNA.</text>
</comment>
<dbReference type="CDD" id="cd04466">
    <property type="entry name" value="S1_YloQ_GTPase"/>
    <property type="match status" value="1"/>
</dbReference>
<dbReference type="OrthoDB" id="9809485at2"/>
<keyword evidence="4 10" id="KW-0699">rRNA-binding</keyword>
<dbReference type="Proteomes" id="UP000198668">
    <property type="component" value="Unassembled WGS sequence"/>
</dbReference>
<comment type="similarity">
    <text evidence="10">Belongs to the TRAFAC class YlqF/YawG GTPase family. RsgA subfamily.</text>
</comment>
<comment type="cofactor">
    <cofactor evidence="10">
        <name>Zn(2+)</name>
        <dbReference type="ChEBI" id="CHEBI:29105"/>
    </cofactor>
    <text evidence="10">Binds 1 zinc ion per subunit.</text>
</comment>
<keyword evidence="2 10" id="KW-0690">Ribosome biogenesis</keyword>
<evidence type="ECO:0000256" key="6">
    <source>
        <dbReference type="ARBA" id="ARBA00022801"/>
    </source>
</evidence>
<evidence type="ECO:0000256" key="8">
    <source>
        <dbReference type="ARBA" id="ARBA00022884"/>
    </source>
</evidence>
<evidence type="ECO:0000256" key="1">
    <source>
        <dbReference type="ARBA" id="ARBA00022490"/>
    </source>
</evidence>
<dbReference type="PROSITE" id="PS51721">
    <property type="entry name" value="G_CP"/>
    <property type="match status" value="1"/>
</dbReference>
<evidence type="ECO:0000313" key="13">
    <source>
        <dbReference type="EMBL" id="SFH61354.1"/>
    </source>
</evidence>
<dbReference type="InterPro" id="IPR012340">
    <property type="entry name" value="NA-bd_OB-fold"/>
</dbReference>
<dbReference type="Gene3D" id="3.40.50.300">
    <property type="entry name" value="P-loop containing nucleotide triphosphate hydrolases"/>
    <property type="match status" value="1"/>
</dbReference>
<dbReference type="EC" id="3.6.1.-" evidence="10"/>
<dbReference type="InterPro" id="IPR010914">
    <property type="entry name" value="RsgA_GTPase_dom"/>
</dbReference>
<dbReference type="InterPro" id="IPR004881">
    <property type="entry name" value="Ribosome_biogen_GTPase_RsgA"/>
</dbReference>
<keyword evidence="7 10" id="KW-0862">Zinc</keyword>
<dbReference type="GO" id="GO:0046872">
    <property type="term" value="F:metal ion binding"/>
    <property type="evidence" value="ECO:0007669"/>
    <property type="project" value="UniProtKB-KW"/>
</dbReference>
<dbReference type="AlphaFoldDB" id="A0A1I3BGC0"/>
<proteinExistence type="inferred from homology"/>
<protein>
    <recommendedName>
        <fullName evidence="10">Small ribosomal subunit biogenesis GTPase RsgA</fullName>
        <ecNumber evidence="10">3.6.1.-</ecNumber>
    </recommendedName>
</protein>
<gene>
    <name evidence="10" type="primary">rsgA</name>
    <name evidence="13" type="ORF">SAMN04489868_10675</name>
</gene>
<evidence type="ECO:0000256" key="10">
    <source>
        <dbReference type="HAMAP-Rule" id="MF_01820"/>
    </source>
</evidence>
<keyword evidence="14" id="KW-1185">Reference proteome</keyword>
<dbReference type="Gene3D" id="2.40.50.140">
    <property type="entry name" value="Nucleic acid-binding proteins"/>
    <property type="match status" value="1"/>
</dbReference>
<dbReference type="RefSeq" id="WP_092091526.1">
    <property type="nucleotide sequence ID" value="NZ_FOQE01000006.1"/>
</dbReference>
<dbReference type="Gene3D" id="1.10.40.50">
    <property type="entry name" value="Probable gtpase engc, domain 3"/>
    <property type="match status" value="1"/>
</dbReference>
<feature type="binding site" evidence="10">
    <location>
        <position position="255"/>
    </location>
    <ligand>
        <name>Zn(2+)</name>
        <dbReference type="ChEBI" id="CHEBI:29105"/>
    </ligand>
</feature>
<keyword evidence="5 10" id="KW-0547">Nucleotide-binding</keyword>
<accession>A0A1I3BGC0</accession>
<comment type="subcellular location">
    <subcellularLocation>
        <location evidence="10">Cytoplasm</location>
    </subcellularLocation>
</comment>
<keyword evidence="1 10" id="KW-0963">Cytoplasm</keyword>
<evidence type="ECO:0000313" key="14">
    <source>
        <dbReference type="Proteomes" id="UP000198668"/>
    </source>
</evidence>
<dbReference type="InterPro" id="IPR031944">
    <property type="entry name" value="RsgA_N"/>
</dbReference>
<feature type="binding site" evidence="10">
    <location>
        <begin position="167"/>
        <end position="175"/>
    </location>
    <ligand>
        <name>GTP</name>
        <dbReference type="ChEBI" id="CHEBI:37565"/>
    </ligand>
</feature>
<comment type="function">
    <text evidence="10">One of several proteins that assist in the late maturation steps of the functional core of the 30S ribosomal subunit. Helps release RbfA from mature subunits. May play a role in the assembly of ribosomal proteins into the subunit. Circularly permuted GTPase that catalyzes slow GTP hydrolysis, GTPase activity is stimulated by the 30S ribosomal subunit.</text>
</comment>
<evidence type="ECO:0000256" key="3">
    <source>
        <dbReference type="ARBA" id="ARBA00022723"/>
    </source>
</evidence>
<keyword evidence="9 10" id="KW-0342">GTP-binding</keyword>
<dbReference type="EMBL" id="FOQE01000006">
    <property type="protein sequence ID" value="SFH61354.1"/>
    <property type="molecule type" value="Genomic_DNA"/>
</dbReference>
<name>A0A1I3BGC0_9LACT</name>
<keyword evidence="6 10" id="KW-0378">Hydrolase</keyword>
<organism evidence="13 14">
    <name type="scientific">Pisciglobus halotolerans</name>
    <dbReference type="NCBI Taxonomy" id="745365"/>
    <lineage>
        <taxon>Bacteria</taxon>
        <taxon>Bacillati</taxon>
        <taxon>Bacillota</taxon>
        <taxon>Bacilli</taxon>
        <taxon>Lactobacillales</taxon>
        <taxon>Carnobacteriaceae</taxon>
    </lineage>
</organism>
<feature type="domain" description="CP-type G" evidence="12">
    <location>
        <begin position="63"/>
        <end position="224"/>
    </location>
</feature>
<feature type="binding site" evidence="10">
    <location>
        <begin position="112"/>
        <end position="115"/>
    </location>
    <ligand>
        <name>GTP</name>
        <dbReference type="ChEBI" id="CHEBI:37565"/>
    </ligand>
</feature>
<sequence length="299" mass="34257">MSKGQIRKALSGFYYVYDQGKTFQTRGRGNFRKRQLTPLVGDFVQFESLNQEEGMITELLPRKNELIRPPVANVDLGVVIMSAAEPAFSTQLLDRFLAVLESKNIQAIIYVTKTDLINEEENKKIQKIQQDYTNIGYTFILPEPHDDQEAIEKLTEWFSEKLTVFMGQSGAGKSTLLNAISPHLVLKTGEISQSLGRGKHTTRHVELLPLFDGLVADTPGFSAIEFMDIAADELRECFPEFLAIQDQCKFRGCLHRKEPGCQVKENVKNELIADYRYQHYLQFLDEIERQKPDYTKKKK</sequence>
<dbReference type="InterPro" id="IPR030378">
    <property type="entry name" value="G_CP_dom"/>
</dbReference>
<dbReference type="GO" id="GO:0042274">
    <property type="term" value="P:ribosomal small subunit biogenesis"/>
    <property type="evidence" value="ECO:0007669"/>
    <property type="project" value="UniProtKB-UniRule"/>
</dbReference>
<dbReference type="SUPFAM" id="SSF52540">
    <property type="entry name" value="P-loop containing nucleoside triphosphate hydrolases"/>
    <property type="match status" value="1"/>
</dbReference>
<evidence type="ECO:0000256" key="9">
    <source>
        <dbReference type="ARBA" id="ARBA00023134"/>
    </source>
</evidence>
<feature type="binding site" evidence="10">
    <location>
        <position position="253"/>
    </location>
    <ligand>
        <name>Zn(2+)</name>
        <dbReference type="ChEBI" id="CHEBI:29105"/>
    </ligand>
</feature>
<evidence type="ECO:0000256" key="4">
    <source>
        <dbReference type="ARBA" id="ARBA00022730"/>
    </source>
</evidence>
<feature type="domain" description="EngC GTPase" evidence="11">
    <location>
        <begin position="72"/>
        <end position="222"/>
    </location>
</feature>
<feature type="binding site" evidence="10">
    <location>
        <position position="248"/>
    </location>
    <ligand>
        <name>Zn(2+)</name>
        <dbReference type="ChEBI" id="CHEBI:29105"/>
    </ligand>
</feature>
<reference evidence="13 14" key="1">
    <citation type="submission" date="2016-10" db="EMBL/GenBank/DDBJ databases">
        <authorList>
            <person name="de Groot N.N."/>
        </authorList>
    </citation>
    <scope>NUCLEOTIDE SEQUENCE [LARGE SCALE GENOMIC DNA]</scope>
    <source>
        <strain evidence="13 14">DSM 27630</strain>
    </source>
</reference>
<dbReference type="InterPro" id="IPR027417">
    <property type="entry name" value="P-loop_NTPase"/>
</dbReference>
<dbReference type="Pfam" id="PF03193">
    <property type="entry name" value="RsgA_GTPase"/>
    <property type="match status" value="1"/>
</dbReference>
<keyword evidence="3 10" id="KW-0479">Metal-binding</keyword>
<dbReference type="GO" id="GO:0005737">
    <property type="term" value="C:cytoplasm"/>
    <property type="evidence" value="ECO:0007669"/>
    <property type="project" value="UniProtKB-SubCell"/>
</dbReference>
<evidence type="ECO:0000256" key="2">
    <source>
        <dbReference type="ARBA" id="ARBA00022517"/>
    </source>
</evidence>
<keyword evidence="8 10" id="KW-0694">RNA-binding</keyword>
<dbReference type="Pfam" id="PF16745">
    <property type="entry name" value="RsgA_N"/>
    <property type="match status" value="1"/>
</dbReference>